<dbReference type="EMBL" id="BCSY01000039">
    <property type="protein sequence ID" value="GAS95506.1"/>
    <property type="molecule type" value="Genomic_DNA"/>
</dbReference>
<name>A0A100WCJ3_MYCCR</name>
<reference evidence="2" key="1">
    <citation type="journal article" date="2016" name="Genome Announc.">
        <title>Draft Genome Sequences of Five Rapidly Growing Mycobacterium Species, M. thermoresistibile, M. fortuitum subsp. acetamidolyticum, M. canariasense, M. brisbanense, and M. novocastrense.</title>
        <authorList>
            <person name="Katahira K."/>
            <person name="Ogura Y."/>
            <person name="Gotoh Y."/>
            <person name="Hayashi T."/>
        </authorList>
    </citation>
    <scope>NUCLEOTIDE SEQUENCE [LARGE SCALE GENOMIC DNA]</scope>
    <source>
        <strain evidence="2">JCM15298</strain>
    </source>
</reference>
<dbReference type="AlphaFoldDB" id="A0A100WCJ3"/>
<evidence type="ECO:0000313" key="1">
    <source>
        <dbReference type="EMBL" id="GAS95506.1"/>
    </source>
</evidence>
<sequence>MSCTSYGGVIVCQPTRGGARQRQIGKCYGKCPKGWQSRIVRMERSPWYGPDFHCLECGDSWDMEGVFSRPERKGWRKGAKARFRLTWQDACWCPVERDGEHYALPCQLHPTGDAENLEAAP</sequence>
<comment type="caution">
    <text evidence="1">The sequence shown here is derived from an EMBL/GenBank/DDBJ whole genome shotgun (WGS) entry which is preliminary data.</text>
</comment>
<organism evidence="1 2">
    <name type="scientific">Mycolicibacterium canariasense</name>
    <name type="common">Mycobacterium canariasense</name>
    <dbReference type="NCBI Taxonomy" id="228230"/>
    <lineage>
        <taxon>Bacteria</taxon>
        <taxon>Bacillati</taxon>
        <taxon>Actinomycetota</taxon>
        <taxon>Actinomycetes</taxon>
        <taxon>Mycobacteriales</taxon>
        <taxon>Mycobacteriaceae</taxon>
        <taxon>Mycolicibacterium</taxon>
    </lineage>
</organism>
<evidence type="ECO:0000313" key="2">
    <source>
        <dbReference type="Proteomes" id="UP000069443"/>
    </source>
</evidence>
<proteinExistence type="predicted"/>
<keyword evidence="2" id="KW-1185">Reference proteome</keyword>
<dbReference type="Proteomes" id="UP000069443">
    <property type="component" value="Unassembled WGS sequence"/>
</dbReference>
<gene>
    <name evidence="1" type="ORF">RMCC_2472</name>
</gene>
<accession>A0A100WCJ3</accession>
<protein>
    <submittedName>
        <fullName evidence="1">Uncharacterized protein</fullName>
    </submittedName>
</protein>
<reference evidence="2" key="2">
    <citation type="submission" date="2016-02" db="EMBL/GenBank/DDBJ databases">
        <title>Draft genome sequence of five rapidly growing Mycobacterium species.</title>
        <authorList>
            <person name="Katahira K."/>
            <person name="Gotou Y."/>
            <person name="Iida K."/>
            <person name="Ogura Y."/>
            <person name="Hayashi T."/>
        </authorList>
    </citation>
    <scope>NUCLEOTIDE SEQUENCE [LARGE SCALE GENOMIC DNA]</scope>
    <source>
        <strain evidence="2">JCM15298</strain>
    </source>
</reference>
<dbReference type="STRING" id="228230.RMCC_2472"/>